<dbReference type="Proteomes" id="UP000009138">
    <property type="component" value="Unassembled WGS sequence"/>
</dbReference>
<dbReference type="InParanoid" id="I1CU12"/>
<reference evidence="1 2" key="1">
    <citation type="journal article" date="2009" name="PLoS Genet.">
        <title>Genomic analysis of the basal lineage fungus Rhizopus oryzae reveals a whole-genome duplication.</title>
        <authorList>
            <person name="Ma L.-J."/>
            <person name="Ibrahim A.S."/>
            <person name="Skory C."/>
            <person name="Grabherr M.G."/>
            <person name="Burger G."/>
            <person name="Butler M."/>
            <person name="Elias M."/>
            <person name="Idnurm A."/>
            <person name="Lang B.F."/>
            <person name="Sone T."/>
            <person name="Abe A."/>
            <person name="Calvo S.E."/>
            <person name="Corrochano L.M."/>
            <person name="Engels R."/>
            <person name="Fu J."/>
            <person name="Hansberg W."/>
            <person name="Kim J.-M."/>
            <person name="Kodira C.D."/>
            <person name="Koehrsen M.J."/>
            <person name="Liu B."/>
            <person name="Miranda-Saavedra D."/>
            <person name="O'Leary S."/>
            <person name="Ortiz-Castellanos L."/>
            <person name="Poulter R."/>
            <person name="Rodriguez-Romero J."/>
            <person name="Ruiz-Herrera J."/>
            <person name="Shen Y.-Q."/>
            <person name="Zeng Q."/>
            <person name="Galagan J."/>
            <person name="Birren B.W."/>
            <person name="Cuomo C.A."/>
            <person name="Wickes B.L."/>
        </authorList>
    </citation>
    <scope>NUCLEOTIDE SEQUENCE [LARGE SCALE GENOMIC DNA]</scope>
    <source>
        <strain evidence="2">RA 99-880 / ATCC MYA-4621 / FGSC 9543 / NRRL 43880</strain>
    </source>
</reference>
<dbReference type="AlphaFoldDB" id="I1CU12"/>
<evidence type="ECO:0000313" key="2">
    <source>
        <dbReference type="Proteomes" id="UP000009138"/>
    </source>
</evidence>
<dbReference type="VEuPathDB" id="FungiDB:RO3G_16653"/>
<sequence length="128" mass="14226">MREESSEPNKKTGWHDKLRNTRHISSNVLSLPVDEDRSAEWQNYAGFLAALGGVCLMTAQNEEFTSSQSSSTNSYCRSDSAAMVEQFVMKMVELLACDNLMVREWFTLRALCGADCVSPQAYLGSDDG</sequence>
<proteinExistence type="predicted"/>
<dbReference type="GeneID" id="93623618"/>
<name>I1CU12_RHIO9</name>
<organism evidence="1 2">
    <name type="scientific">Rhizopus delemar (strain RA 99-880 / ATCC MYA-4621 / FGSC 9543 / NRRL 43880)</name>
    <name type="common">Mucormycosis agent</name>
    <name type="synonym">Rhizopus arrhizus var. delemar</name>
    <dbReference type="NCBI Taxonomy" id="246409"/>
    <lineage>
        <taxon>Eukaryota</taxon>
        <taxon>Fungi</taxon>
        <taxon>Fungi incertae sedis</taxon>
        <taxon>Mucoromycota</taxon>
        <taxon>Mucoromycotina</taxon>
        <taxon>Mucoromycetes</taxon>
        <taxon>Mucorales</taxon>
        <taxon>Mucorineae</taxon>
        <taxon>Rhizopodaceae</taxon>
        <taxon>Rhizopus</taxon>
    </lineage>
</organism>
<dbReference type="EMBL" id="CH476752">
    <property type="protein sequence ID" value="EIE91942.1"/>
    <property type="molecule type" value="Genomic_DNA"/>
</dbReference>
<dbReference type="RefSeq" id="XP_067527338.1">
    <property type="nucleotide sequence ID" value="XM_067671237.1"/>
</dbReference>
<keyword evidence="2" id="KW-1185">Reference proteome</keyword>
<accession>I1CU12</accession>
<gene>
    <name evidence="1" type="ORF">RO3G_16653</name>
</gene>
<dbReference type="STRING" id="246409.I1CU12"/>
<evidence type="ECO:0000313" key="1">
    <source>
        <dbReference type="EMBL" id="EIE91942.1"/>
    </source>
</evidence>
<protein>
    <submittedName>
        <fullName evidence="1">Uncharacterized protein</fullName>
    </submittedName>
</protein>